<evidence type="ECO:0000256" key="4">
    <source>
        <dbReference type="ARBA" id="ARBA00047960"/>
    </source>
</evidence>
<evidence type="ECO:0000259" key="6">
    <source>
        <dbReference type="PROSITE" id="PS50405"/>
    </source>
</evidence>
<dbReference type="InterPro" id="IPR004046">
    <property type="entry name" value="GST_C"/>
</dbReference>
<feature type="domain" description="GST C-terminal" evidence="6">
    <location>
        <begin position="94"/>
        <end position="222"/>
    </location>
</feature>
<dbReference type="GO" id="GO:0043295">
    <property type="term" value="F:glutathione binding"/>
    <property type="evidence" value="ECO:0007669"/>
    <property type="project" value="TreeGrafter"/>
</dbReference>
<dbReference type="SFLD" id="SFLDS00019">
    <property type="entry name" value="Glutathione_Transferase_(cytos"/>
    <property type="match status" value="1"/>
</dbReference>
<dbReference type="SUPFAM" id="SSF52833">
    <property type="entry name" value="Thioredoxin-like"/>
    <property type="match status" value="1"/>
</dbReference>
<protein>
    <recommendedName>
        <fullName evidence="2">glutathione transferase</fullName>
        <ecNumber evidence="2">2.5.1.18</ecNumber>
    </recommendedName>
</protein>
<evidence type="ECO:0000256" key="2">
    <source>
        <dbReference type="ARBA" id="ARBA00012452"/>
    </source>
</evidence>
<dbReference type="FunFam" id="3.40.30.10:FF:000016">
    <property type="entry name" value="Glutathione S-transferase F2"/>
    <property type="match status" value="1"/>
</dbReference>
<dbReference type="FunFam" id="1.20.1050.10:FF:000004">
    <property type="entry name" value="Glutathione S-transferase F2"/>
    <property type="match status" value="1"/>
</dbReference>
<organism evidence="7 8">
    <name type="scientific">Ensete ventricosum</name>
    <name type="common">Abyssinian banana</name>
    <name type="synonym">Musa ensete</name>
    <dbReference type="NCBI Taxonomy" id="4639"/>
    <lineage>
        <taxon>Eukaryota</taxon>
        <taxon>Viridiplantae</taxon>
        <taxon>Streptophyta</taxon>
        <taxon>Embryophyta</taxon>
        <taxon>Tracheophyta</taxon>
        <taxon>Spermatophyta</taxon>
        <taxon>Magnoliopsida</taxon>
        <taxon>Liliopsida</taxon>
        <taxon>Zingiberales</taxon>
        <taxon>Musaceae</taxon>
        <taxon>Ensete</taxon>
    </lineage>
</organism>
<proteinExistence type="inferred from homology"/>
<evidence type="ECO:0000259" key="5">
    <source>
        <dbReference type="PROSITE" id="PS50404"/>
    </source>
</evidence>
<dbReference type="InterPro" id="IPR036249">
    <property type="entry name" value="Thioredoxin-like_sf"/>
</dbReference>
<dbReference type="GO" id="GO:0009635">
    <property type="term" value="P:response to herbicide"/>
    <property type="evidence" value="ECO:0007669"/>
    <property type="project" value="UniProtKB-ARBA"/>
</dbReference>
<accession>A0A427A855</accession>
<comment type="similarity">
    <text evidence="1">Belongs to the GST superfamily. Phi family.</text>
</comment>
<feature type="domain" description="GST N-terminal" evidence="5">
    <location>
        <begin position="2"/>
        <end position="86"/>
    </location>
</feature>
<dbReference type="GO" id="GO:0004364">
    <property type="term" value="F:glutathione transferase activity"/>
    <property type="evidence" value="ECO:0007669"/>
    <property type="project" value="UniProtKB-EC"/>
</dbReference>
<dbReference type="CDD" id="cd03187">
    <property type="entry name" value="GST_C_Phi"/>
    <property type="match status" value="1"/>
</dbReference>
<dbReference type="PROSITE" id="PS50405">
    <property type="entry name" value="GST_CTER"/>
    <property type="match status" value="1"/>
</dbReference>
<dbReference type="Pfam" id="PF00043">
    <property type="entry name" value="GST_C"/>
    <property type="match status" value="1"/>
</dbReference>
<dbReference type="SUPFAM" id="SSF47616">
    <property type="entry name" value="GST C-terminal domain-like"/>
    <property type="match status" value="1"/>
</dbReference>
<dbReference type="EMBL" id="AMZH03003409">
    <property type="protein sequence ID" value="RRT72412.1"/>
    <property type="molecule type" value="Genomic_DNA"/>
</dbReference>
<dbReference type="InterPro" id="IPR040079">
    <property type="entry name" value="Glutathione_S-Trfase"/>
</dbReference>
<comment type="catalytic activity">
    <reaction evidence="4">
        <text>RX + glutathione = an S-substituted glutathione + a halide anion + H(+)</text>
        <dbReference type="Rhea" id="RHEA:16437"/>
        <dbReference type="ChEBI" id="CHEBI:15378"/>
        <dbReference type="ChEBI" id="CHEBI:16042"/>
        <dbReference type="ChEBI" id="CHEBI:17792"/>
        <dbReference type="ChEBI" id="CHEBI:57925"/>
        <dbReference type="ChEBI" id="CHEBI:90779"/>
        <dbReference type="EC" id="2.5.1.18"/>
    </reaction>
</comment>
<evidence type="ECO:0000313" key="8">
    <source>
        <dbReference type="Proteomes" id="UP000287651"/>
    </source>
</evidence>
<dbReference type="Proteomes" id="UP000287651">
    <property type="component" value="Unassembled WGS sequence"/>
</dbReference>
<dbReference type="Gene3D" id="3.40.30.10">
    <property type="entry name" value="Glutaredoxin"/>
    <property type="match status" value="1"/>
</dbReference>
<dbReference type="PROSITE" id="PS50404">
    <property type="entry name" value="GST_NTER"/>
    <property type="match status" value="1"/>
</dbReference>
<dbReference type="PANTHER" id="PTHR43900">
    <property type="entry name" value="GLUTATHIONE S-TRANSFERASE RHO"/>
    <property type="match status" value="1"/>
</dbReference>
<dbReference type="EC" id="2.5.1.18" evidence="2"/>
<dbReference type="AlphaFoldDB" id="A0A427A855"/>
<dbReference type="InterPro" id="IPR010987">
    <property type="entry name" value="Glutathione-S-Trfase_C-like"/>
</dbReference>
<dbReference type="InterPro" id="IPR004045">
    <property type="entry name" value="Glutathione_S-Trfase_N"/>
</dbReference>
<dbReference type="Gene3D" id="1.20.1050.10">
    <property type="match status" value="1"/>
</dbReference>
<sequence>MASVKVFGSPTSAEVARVLTCLFEKEIEFQLIRVDNYKGQRRLPEYLKLQAITLASVLVAAIRCFVLVADSREICRHLAHKYADQGNRDLLGSGTLERASIEQWLQTEAQNFDPPSSALVFNLAFAPLLRLDQDWDVVERSMKKLAKVLDIYERRLDETEFLAGNKFTLADLSHLPNAHRLVADDKCRSLFTSRKKVYRWWEAISSRPSWKRVVQMQQEPPHVV</sequence>
<dbReference type="PANTHER" id="PTHR43900:SF79">
    <property type="entry name" value="GLUTATHIONE S-TRANSFERASE"/>
    <property type="match status" value="1"/>
</dbReference>
<dbReference type="InterPro" id="IPR036282">
    <property type="entry name" value="Glutathione-S-Trfase_C_sf"/>
</dbReference>
<comment type="caution">
    <text evidence="7">The sequence shown here is derived from an EMBL/GenBank/DDBJ whole genome shotgun (WGS) entry which is preliminary data.</text>
</comment>
<dbReference type="GO" id="GO:0006749">
    <property type="term" value="P:glutathione metabolic process"/>
    <property type="evidence" value="ECO:0007669"/>
    <property type="project" value="TreeGrafter"/>
</dbReference>
<dbReference type="GO" id="GO:0005737">
    <property type="term" value="C:cytoplasm"/>
    <property type="evidence" value="ECO:0007669"/>
    <property type="project" value="TreeGrafter"/>
</dbReference>
<evidence type="ECO:0000256" key="3">
    <source>
        <dbReference type="ARBA" id="ARBA00022679"/>
    </source>
</evidence>
<name>A0A427A855_ENSVE</name>
<dbReference type="SFLD" id="SFLDG00358">
    <property type="entry name" value="Main_(cytGST)"/>
    <property type="match status" value="1"/>
</dbReference>
<evidence type="ECO:0000256" key="1">
    <source>
        <dbReference type="ARBA" id="ARBA00010128"/>
    </source>
</evidence>
<evidence type="ECO:0000313" key="7">
    <source>
        <dbReference type="EMBL" id="RRT72412.1"/>
    </source>
</evidence>
<dbReference type="InterPro" id="IPR034347">
    <property type="entry name" value="GST_Phi_C"/>
</dbReference>
<reference evidence="7 8" key="1">
    <citation type="journal article" date="2014" name="Agronomy (Basel)">
        <title>A Draft Genome Sequence for Ensete ventricosum, the Drought-Tolerant Tree Against Hunger.</title>
        <authorList>
            <person name="Harrison J."/>
            <person name="Moore K.A."/>
            <person name="Paszkiewicz K."/>
            <person name="Jones T."/>
            <person name="Grant M."/>
            <person name="Ambacheew D."/>
            <person name="Muzemil S."/>
            <person name="Studholme D.J."/>
        </authorList>
    </citation>
    <scope>NUCLEOTIDE SEQUENCE [LARGE SCALE GENOMIC DNA]</scope>
</reference>
<keyword evidence="3" id="KW-0808">Transferase</keyword>
<gene>
    <name evidence="7" type="ORF">B296_00033984</name>
</gene>